<dbReference type="AlphaFoldDB" id="A0A5D3DTE8"/>
<reference evidence="4 5" key="1">
    <citation type="submission" date="2019-08" db="EMBL/GenBank/DDBJ databases">
        <title>Draft genome sequences of two oriental melons (Cucumis melo L. var makuwa).</title>
        <authorList>
            <person name="Kwon S.-Y."/>
        </authorList>
    </citation>
    <scope>NUCLEOTIDE SEQUENCE [LARGE SCALE GENOMIC DNA]</scope>
    <source>
        <strain evidence="5">cv. Chang Bougi</strain>
        <strain evidence="4">cv. SW 3</strain>
        <tissue evidence="3">Leaf</tissue>
    </source>
</reference>
<dbReference type="PANTHER" id="PTHR37984">
    <property type="entry name" value="PROTEIN CBG26694"/>
    <property type="match status" value="1"/>
</dbReference>
<evidence type="ECO:0000313" key="3">
    <source>
        <dbReference type="EMBL" id="TYK26762.1"/>
    </source>
</evidence>
<dbReference type="PANTHER" id="PTHR37984:SF5">
    <property type="entry name" value="PROTEIN NYNRIN-LIKE"/>
    <property type="match status" value="1"/>
</dbReference>
<accession>A0A5D3DTE8</accession>
<sequence>MLADALSRKFNHSNITPNSVGSLLLRELKMGEATVSVGKLGSLIAHFQVRPILIDHIIQAQLHDAMLRKLAEEVRLNQSLNFTLRGDGALMKYDRLCVPRDQTLKDQILKEAHSSAYAMHPGSTKMYRTLKKHYWWLGMKREIVEYVANCLICQQVKPERQRPAGLLNLFQCRNGNWSMLP</sequence>
<dbReference type="InterPro" id="IPR041588">
    <property type="entry name" value="Integrase_H2C2"/>
</dbReference>
<organism evidence="3 5">
    <name type="scientific">Cucumis melo var. makuwa</name>
    <name type="common">Oriental melon</name>
    <dbReference type="NCBI Taxonomy" id="1194695"/>
    <lineage>
        <taxon>Eukaryota</taxon>
        <taxon>Viridiplantae</taxon>
        <taxon>Streptophyta</taxon>
        <taxon>Embryophyta</taxon>
        <taxon>Tracheophyta</taxon>
        <taxon>Spermatophyta</taxon>
        <taxon>Magnoliopsida</taxon>
        <taxon>eudicotyledons</taxon>
        <taxon>Gunneridae</taxon>
        <taxon>Pentapetalae</taxon>
        <taxon>rosids</taxon>
        <taxon>fabids</taxon>
        <taxon>Cucurbitales</taxon>
        <taxon>Cucurbitaceae</taxon>
        <taxon>Benincaseae</taxon>
        <taxon>Cucumis</taxon>
    </lineage>
</organism>
<dbReference type="Proteomes" id="UP000321393">
    <property type="component" value="Unassembled WGS sequence"/>
</dbReference>
<dbReference type="Gene3D" id="1.10.340.70">
    <property type="match status" value="1"/>
</dbReference>
<dbReference type="EMBL" id="SSTE01016227">
    <property type="protein sequence ID" value="KAA0042192.1"/>
    <property type="molecule type" value="Genomic_DNA"/>
</dbReference>
<evidence type="ECO:0000313" key="2">
    <source>
        <dbReference type="EMBL" id="KAA0042192.1"/>
    </source>
</evidence>
<dbReference type="Pfam" id="PF17921">
    <property type="entry name" value="Integrase_H2C2"/>
    <property type="match status" value="1"/>
</dbReference>
<dbReference type="OrthoDB" id="1736806at2759"/>
<dbReference type="EMBL" id="SSTD01003357">
    <property type="protein sequence ID" value="TYK26762.1"/>
    <property type="molecule type" value="Genomic_DNA"/>
</dbReference>
<protein>
    <submittedName>
        <fullName evidence="3">Polyprotein</fullName>
    </submittedName>
</protein>
<dbReference type="FunFam" id="1.10.340.70:FF:000001">
    <property type="entry name" value="Retrovirus-related Pol polyprotein from transposon gypsy-like Protein"/>
    <property type="match status" value="1"/>
</dbReference>
<dbReference type="InterPro" id="IPR050951">
    <property type="entry name" value="Retrovirus_Pol_polyprotein"/>
</dbReference>
<evidence type="ECO:0000313" key="5">
    <source>
        <dbReference type="Proteomes" id="UP000321947"/>
    </source>
</evidence>
<evidence type="ECO:0000259" key="1">
    <source>
        <dbReference type="Pfam" id="PF17921"/>
    </source>
</evidence>
<feature type="domain" description="Integrase zinc-binding" evidence="1">
    <location>
        <begin position="101"/>
        <end position="158"/>
    </location>
</feature>
<evidence type="ECO:0000313" key="4">
    <source>
        <dbReference type="Proteomes" id="UP000321393"/>
    </source>
</evidence>
<gene>
    <name evidence="3" type="ORF">E5676_scaffold124G00540</name>
    <name evidence="2" type="ORF">E6C27_scaffold67G006930</name>
</gene>
<proteinExistence type="predicted"/>
<name>A0A5D3DTE8_CUCMM</name>
<dbReference type="Proteomes" id="UP000321947">
    <property type="component" value="Unassembled WGS sequence"/>
</dbReference>
<comment type="caution">
    <text evidence="3">The sequence shown here is derived from an EMBL/GenBank/DDBJ whole genome shotgun (WGS) entry which is preliminary data.</text>
</comment>